<feature type="region of interest" description="Disordered" evidence="1">
    <location>
        <begin position="60"/>
        <end position="162"/>
    </location>
</feature>
<organism evidence="3 4">
    <name type="scientific">Parambassis ranga</name>
    <name type="common">Indian glassy fish</name>
    <dbReference type="NCBI Taxonomy" id="210632"/>
    <lineage>
        <taxon>Eukaryota</taxon>
        <taxon>Metazoa</taxon>
        <taxon>Chordata</taxon>
        <taxon>Craniata</taxon>
        <taxon>Vertebrata</taxon>
        <taxon>Euteleostomi</taxon>
        <taxon>Actinopterygii</taxon>
        <taxon>Neopterygii</taxon>
        <taxon>Teleostei</taxon>
        <taxon>Neoteleostei</taxon>
        <taxon>Acanthomorphata</taxon>
        <taxon>Ovalentaria</taxon>
        <taxon>Ambassidae</taxon>
        <taxon>Parambassis</taxon>
    </lineage>
</organism>
<dbReference type="PANTHER" id="PTHR21590:SF4">
    <property type="entry name" value="UPF0606 PROTEIN KIAA1549"/>
    <property type="match status" value="1"/>
</dbReference>
<feature type="region of interest" description="Disordered" evidence="1">
    <location>
        <begin position="216"/>
        <end position="237"/>
    </location>
</feature>
<feature type="region of interest" description="Disordered" evidence="1">
    <location>
        <begin position="1406"/>
        <end position="1442"/>
    </location>
</feature>
<feature type="compositionally biased region" description="Polar residues" evidence="1">
    <location>
        <begin position="358"/>
        <end position="369"/>
    </location>
</feature>
<feature type="compositionally biased region" description="Basic residues" evidence="1">
    <location>
        <begin position="1137"/>
        <end position="1147"/>
    </location>
</feature>
<feature type="compositionally biased region" description="Low complexity" evidence="1">
    <location>
        <begin position="933"/>
        <end position="948"/>
    </location>
</feature>
<feature type="transmembrane region" description="Helical" evidence="2">
    <location>
        <begin position="818"/>
        <end position="840"/>
    </location>
</feature>
<feature type="compositionally biased region" description="Polar residues" evidence="1">
    <location>
        <begin position="295"/>
        <end position="314"/>
    </location>
</feature>
<feature type="region of interest" description="Disordered" evidence="1">
    <location>
        <begin position="1"/>
        <end position="28"/>
    </location>
</feature>
<evidence type="ECO:0000256" key="1">
    <source>
        <dbReference type="SAM" id="MobiDB-lite"/>
    </source>
</evidence>
<feature type="compositionally biased region" description="Basic and acidic residues" evidence="1">
    <location>
        <begin position="283"/>
        <end position="294"/>
    </location>
</feature>
<dbReference type="Pfam" id="PF12877">
    <property type="entry name" value="KIAA1549"/>
    <property type="match status" value="1"/>
</dbReference>
<feature type="compositionally biased region" description="Polar residues" evidence="1">
    <location>
        <begin position="1368"/>
        <end position="1379"/>
    </location>
</feature>
<dbReference type="InterPro" id="IPR024606">
    <property type="entry name" value="KIAA1549"/>
</dbReference>
<dbReference type="OrthoDB" id="10064192at2759"/>
<feature type="compositionally biased region" description="Low complexity" evidence="1">
    <location>
        <begin position="124"/>
        <end position="134"/>
    </location>
</feature>
<evidence type="ECO:0000313" key="3">
    <source>
        <dbReference type="Proteomes" id="UP000515145"/>
    </source>
</evidence>
<keyword evidence="3" id="KW-1185">Reference proteome</keyword>
<evidence type="ECO:0000313" key="4">
    <source>
        <dbReference type="RefSeq" id="XP_028254146.1"/>
    </source>
</evidence>
<dbReference type="InParanoid" id="A0A6P7HQ87"/>
<name>A0A6P7HQ87_9TELE</name>
<evidence type="ECO:0000256" key="2">
    <source>
        <dbReference type="SAM" id="Phobius"/>
    </source>
</evidence>
<feature type="region of interest" description="Disordered" evidence="1">
    <location>
        <begin position="1236"/>
        <end position="1347"/>
    </location>
</feature>
<feature type="compositionally biased region" description="Pro residues" evidence="1">
    <location>
        <begin position="1206"/>
        <end position="1216"/>
    </location>
</feature>
<feature type="compositionally biased region" description="Pro residues" evidence="1">
    <location>
        <begin position="396"/>
        <end position="411"/>
    </location>
</feature>
<keyword evidence="2" id="KW-1133">Transmembrane helix</keyword>
<feature type="region of interest" description="Disordered" evidence="1">
    <location>
        <begin position="283"/>
        <end position="430"/>
    </location>
</feature>
<feature type="transmembrane region" description="Helical" evidence="2">
    <location>
        <begin position="36"/>
        <end position="56"/>
    </location>
</feature>
<feature type="compositionally biased region" description="Low complexity" evidence="1">
    <location>
        <begin position="915"/>
        <end position="924"/>
    </location>
</feature>
<dbReference type="Proteomes" id="UP000515145">
    <property type="component" value="Unplaced"/>
</dbReference>
<sequence length="1466" mass="159860">MKERAGADIHGQRWMDPALPPRPCSTTRTRMDSRTLMWRHTLSVILLVGGTMVSMVTTSSPAGGVLDLDRKTEPSSYPSSPPLSSPSPARLSAPSWPPDSGYQGKNGGISSAKDSDTEAQGIHLLLRPPDLLSPSLPPPLPPHSQPTLTPSPPWEQGPSLEEAWGSGDYLETLSFMVPEGEELALATPLPSQPYDRDGSEDWVSYDTTFPTRPTLPLSSRLTISPSSSTPSIPLHTHPTIPDVFPTWDEDYDLEDMIPLEPTELLLPDMNSLEYYTNVLARERHRERDREHEGKQVNQTGSKPPITPTATTQTHHLPPSPSLSPAPPSEHEANHPLATPTPPLSLPPTFTGKEKPDTSAISKAPSTSASPAIKPKDPASVPDRHPSYPPSNTTGRVPPPPPLGPPTWPERPPVVAEKPAKFPPTRTTTTKATTTTTITTTTQMTAISLTRAPPVTTPRVAQTPPTRQYLCNVTKPEIYLVRIVSSKGSSAGFSQVRDLLRREFNRSVELQFLRTPSSFAFRVVSGPLIFTAMSVINALRQTPRSSGPVPTVSPLYTIPDLRYQIHSVLQFVPAHVDVRVCNFSERVEKGLMMAYTETRRRSHEAGNITVQLLNITLGIARPMEQKVPVDITFAVRDGRGYLLGSQVSEHMRKLSLVEFSFFIGFPALQIAEPFHYPELNTSHHLRSTWVRTVLLGVQEKQVLERSFKARLERRLALLLEEGLQETSRRRWRRATAVGNNSLQVVRVARLSEPQRPLEVFYFVEGPGGERIPAEVTAATLNRLDLQRAAIVLGHRVQRPLAQPVETLSVPPAETQSSSIWLIVGVVVPVLLAVFIIIILYWKMCGSEKLEFQPDAINTIQQRQKLQAPSVKGFDFAKLHLGQHSKDDIMVIQEPGPLPAPVKEATPSDGADLNTPKSKGSSTKAARSSRRRGRLSPSDGDSLGSDQSSGRESAEESTRPVATSSEGKQHRKMPKNGESHADIITCRRNKMAVPSGTGPDELLASSSIFDHVDRLSRGSSDGTRRQANKVQLIAMQPRPSPPPLQAPSQPSPSLTEKVNTEVALRHKSEIEHHRNKLRQRAKRRGQCEFPSMDDIMDAFGDGPVQSEAAQRLYSSAHDHMDCILQADAASPPTPTDSRKRGRRSPRGRRAQPGPGSLPDTDRDRLLTNQSATYRKYPGLNNVAYMSDPDLPPDHGSPSPTDEVFDSAPAPPPYMPPQPSIEEARQQMHSLLDDAFALVSPSSQGSAGVSGISPALPSPSPQGRPSGRQWGSYPAAPSHSPFSARYTELGMSPTSVQGLLQRQGLSSGGFVSTKGHPQESVYTNRGQYDNPPTSSRPRPVGGSTGAQLHHLTQVGLSSQIGAYSGVGRSMSGPTGSSWNQQHSDQDLSRPGASRESVLSFPEFSSAVFQMPSSSLQDPSAPPLLLTSPTPEYPPEDASPSAHTSASLIKAIREELRRLAQKQATVTSYP</sequence>
<feature type="compositionally biased region" description="Pro residues" evidence="1">
    <location>
        <begin position="135"/>
        <end position="155"/>
    </location>
</feature>
<keyword evidence="2" id="KW-0472">Membrane</keyword>
<dbReference type="RefSeq" id="XP_028254146.1">
    <property type="nucleotide sequence ID" value="XM_028398345.1"/>
</dbReference>
<reference evidence="4" key="1">
    <citation type="submission" date="2025-08" db="UniProtKB">
        <authorList>
            <consortium name="RefSeq"/>
        </authorList>
    </citation>
    <scope>IDENTIFICATION</scope>
</reference>
<keyword evidence="2" id="KW-0812">Transmembrane</keyword>
<feature type="compositionally biased region" description="Pro residues" evidence="1">
    <location>
        <begin position="317"/>
        <end position="327"/>
    </location>
</feature>
<feature type="region of interest" description="Disordered" evidence="1">
    <location>
        <begin position="1124"/>
        <end position="1217"/>
    </location>
</feature>
<feature type="region of interest" description="Disordered" evidence="1">
    <location>
        <begin position="1034"/>
        <end position="1057"/>
    </location>
</feature>
<proteinExistence type="predicted"/>
<feature type="compositionally biased region" description="Polar residues" evidence="1">
    <location>
        <begin position="1317"/>
        <end position="1333"/>
    </location>
</feature>
<feature type="compositionally biased region" description="Basic and acidic residues" evidence="1">
    <location>
        <begin position="1"/>
        <end position="13"/>
    </location>
</feature>
<feature type="region of interest" description="Disordered" evidence="1">
    <location>
        <begin position="1360"/>
        <end position="1393"/>
    </location>
</feature>
<feature type="compositionally biased region" description="Basic and acidic residues" evidence="1">
    <location>
        <begin position="373"/>
        <end position="385"/>
    </location>
</feature>
<feature type="region of interest" description="Disordered" evidence="1">
    <location>
        <begin position="891"/>
        <end position="979"/>
    </location>
</feature>
<dbReference type="PANTHER" id="PTHR21590">
    <property type="entry name" value="SEA DOMAIN-CONTAINING PROTEIN"/>
    <property type="match status" value="1"/>
</dbReference>
<gene>
    <name evidence="4" type="primary">LOC114429641</name>
</gene>
<dbReference type="GeneID" id="114429641"/>
<accession>A0A6P7HQ87</accession>
<feature type="compositionally biased region" description="Low complexity" evidence="1">
    <location>
        <begin position="1292"/>
        <end position="1306"/>
    </location>
</feature>
<protein>
    <submittedName>
        <fullName evidence="4">UPF0606 protein KIAA1549 isoform X1</fullName>
    </submittedName>
</protein>